<dbReference type="Pfam" id="PF10604">
    <property type="entry name" value="Polyketide_cyc2"/>
    <property type="match status" value="1"/>
</dbReference>
<dbReference type="Gene3D" id="3.30.530.20">
    <property type="match status" value="1"/>
</dbReference>
<proteinExistence type="predicted"/>
<evidence type="ECO:0008006" key="3">
    <source>
        <dbReference type="Google" id="ProtNLM"/>
    </source>
</evidence>
<evidence type="ECO:0000313" key="1">
    <source>
        <dbReference type="EMBL" id="GAC57907.1"/>
    </source>
</evidence>
<reference evidence="1 2" key="1">
    <citation type="submission" date="2012-12" db="EMBL/GenBank/DDBJ databases">
        <title>Whole genome shotgun sequence of Gordonia hirsuta NBRC 16056.</title>
        <authorList>
            <person name="Isaki-Nakamura S."/>
            <person name="Hosoyama A."/>
            <person name="Tsuchikane K."/>
            <person name="Katsumata H."/>
            <person name="Baba S."/>
            <person name="Yamazaki S."/>
            <person name="Fujita N."/>
        </authorList>
    </citation>
    <scope>NUCLEOTIDE SEQUENCE [LARGE SCALE GENOMIC DNA]</scope>
    <source>
        <strain evidence="1 2">NBRC 16056</strain>
    </source>
</reference>
<dbReference type="OrthoDB" id="4618973at2"/>
<sequence>MAKAIPAVSADITIAADPATVYDLITDLDVLSDLAAETTSMTWTKGNNAHAGAVFKGSNRNGKHTWTTTCTVTDARPGKAFEFEVRSLMIPIARWRYDLAEVDGGCLVTESTMDLRPAWFRPIGTLATGVKDRAATNADHIRQTLERLKARAEAQ</sequence>
<dbReference type="RefSeq" id="WP_005940976.1">
    <property type="nucleotide sequence ID" value="NZ_ATVK01000014.1"/>
</dbReference>
<dbReference type="Proteomes" id="UP000053405">
    <property type="component" value="Unassembled WGS sequence"/>
</dbReference>
<dbReference type="AlphaFoldDB" id="L7LCV5"/>
<protein>
    <recommendedName>
        <fullName evidence="3">Polyketide cyclase/dehydrase</fullName>
    </recommendedName>
</protein>
<comment type="caution">
    <text evidence="1">The sequence shown here is derived from an EMBL/GenBank/DDBJ whole genome shotgun (WGS) entry which is preliminary data.</text>
</comment>
<organism evidence="1 2">
    <name type="scientific">Gordonia hirsuta DSM 44140 = NBRC 16056</name>
    <dbReference type="NCBI Taxonomy" id="1121927"/>
    <lineage>
        <taxon>Bacteria</taxon>
        <taxon>Bacillati</taxon>
        <taxon>Actinomycetota</taxon>
        <taxon>Actinomycetes</taxon>
        <taxon>Mycobacteriales</taxon>
        <taxon>Gordoniaceae</taxon>
        <taxon>Gordonia</taxon>
    </lineage>
</organism>
<dbReference type="EMBL" id="BANT01000027">
    <property type="protein sequence ID" value="GAC57907.1"/>
    <property type="molecule type" value="Genomic_DNA"/>
</dbReference>
<dbReference type="InterPro" id="IPR019587">
    <property type="entry name" value="Polyketide_cyclase/dehydratase"/>
</dbReference>
<dbReference type="SUPFAM" id="SSF55961">
    <property type="entry name" value="Bet v1-like"/>
    <property type="match status" value="1"/>
</dbReference>
<dbReference type="eggNOG" id="COG3832">
    <property type="taxonomic scope" value="Bacteria"/>
</dbReference>
<keyword evidence="2" id="KW-1185">Reference proteome</keyword>
<dbReference type="STRING" id="1121927.GOHSU_27_00430"/>
<accession>L7LCV5</accession>
<dbReference type="InterPro" id="IPR023393">
    <property type="entry name" value="START-like_dom_sf"/>
</dbReference>
<name>L7LCV5_9ACTN</name>
<gene>
    <name evidence="1" type="ORF">GOHSU_27_00430</name>
</gene>
<dbReference type="CDD" id="cd07812">
    <property type="entry name" value="SRPBCC"/>
    <property type="match status" value="1"/>
</dbReference>
<evidence type="ECO:0000313" key="2">
    <source>
        <dbReference type="Proteomes" id="UP000053405"/>
    </source>
</evidence>